<dbReference type="AlphaFoldDB" id="A0A0E9XRF4"/>
<name>A0A0E9XRF4_ANGAN</name>
<feature type="transmembrane region" description="Helical" evidence="1">
    <location>
        <begin position="12"/>
        <end position="32"/>
    </location>
</feature>
<sequence>MCCVMMSANLFFCVFFSILFSLILGWWGFFLFECLKLNFLN</sequence>
<keyword evidence="1" id="KW-0812">Transmembrane</keyword>
<reference evidence="2" key="1">
    <citation type="submission" date="2014-11" db="EMBL/GenBank/DDBJ databases">
        <authorList>
            <person name="Amaro Gonzalez C."/>
        </authorList>
    </citation>
    <scope>NUCLEOTIDE SEQUENCE</scope>
</reference>
<evidence type="ECO:0000313" key="2">
    <source>
        <dbReference type="EMBL" id="JAI05017.1"/>
    </source>
</evidence>
<dbReference type="EMBL" id="GBXM01003561">
    <property type="protein sequence ID" value="JAI05017.1"/>
    <property type="molecule type" value="Transcribed_RNA"/>
</dbReference>
<organism evidence="2">
    <name type="scientific">Anguilla anguilla</name>
    <name type="common">European freshwater eel</name>
    <name type="synonym">Muraena anguilla</name>
    <dbReference type="NCBI Taxonomy" id="7936"/>
    <lineage>
        <taxon>Eukaryota</taxon>
        <taxon>Metazoa</taxon>
        <taxon>Chordata</taxon>
        <taxon>Craniata</taxon>
        <taxon>Vertebrata</taxon>
        <taxon>Euteleostomi</taxon>
        <taxon>Actinopterygii</taxon>
        <taxon>Neopterygii</taxon>
        <taxon>Teleostei</taxon>
        <taxon>Anguilliformes</taxon>
        <taxon>Anguillidae</taxon>
        <taxon>Anguilla</taxon>
    </lineage>
</organism>
<keyword evidence="1" id="KW-0472">Membrane</keyword>
<evidence type="ECO:0000256" key="1">
    <source>
        <dbReference type="SAM" id="Phobius"/>
    </source>
</evidence>
<keyword evidence="1" id="KW-1133">Transmembrane helix</keyword>
<accession>A0A0E9XRF4</accession>
<reference evidence="2" key="2">
    <citation type="journal article" date="2015" name="Fish Shellfish Immunol.">
        <title>Early steps in the European eel (Anguilla anguilla)-Vibrio vulnificus interaction in the gills: Role of the RtxA13 toxin.</title>
        <authorList>
            <person name="Callol A."/>
            <person name="Pajuelo D."/>
            <person name="Ebbesson L."/>
            <person name="Teles M."/>
            <person name="MacKenzie S."/>
            <person name="Amaro C."/>
        </authorList>
    </citation>
    <scope>NUCLEOTIDE SEQUENCE</scope>
</reference>
<proteinExistence type="predicted"/>
<protein>
    <submittedName>
        <fullName evidence="2">Uncharacterized protein</fullName>
    </submittedName>
</protein>